<gene>
    <name evidence="1" type="ORF">SAMN04488053_10629</name>
</gene>
<organism evidence="1 2">
    <name type="scientific">Alkalicoccus daliensis</name>
    <dbReference type="NCBI Taxonomy" id="745820"/>
    <lineage>
        <taxon>Bacteria</taxon>
        <taxon>Bacillati</taxon>
        <taxon>Bacillota</taxon>
        <taxon>Bacilli</taxon>
        <taxon>Bacillales</taxon>
        <taxon>Bacillaceae</taxon>
        <taxon>Alkalicoccus</taxon>
    </lineage>
</organism>
<dbReference type="Proteomes" id="UP000198778">
    <property type="component" value="Unassembled WGS sequence"/>
</dbReference>
<dbReference type="STRING" id="745820.SAMN04488053_10629"/>
<reference evidence="2" key="1">
    <citation type="submission" date="2016-10" db="EMBL/GenBank/DDBJ databases">
        <authorList>
            <person name="Varghese N."/>
            <person name="Submissions S."/>
        </authorList>
    </citation>
    <scope>NUCLEOTIDE SEQUENCE [LARGE SCALE GENOMIC DNA]</scope>
    <source>
        <strain evidence="2">CGMCC 1.10369</strain>
    </source>
</reference>
<dbReference type="AlphaFoldDB" id="A0A1H0G9W2"/>
<evidence type="ECO:0000313" key="1">
    <source>
        <dbReference type="EMBL" id="SDO03638.1"/>
    </source>
</evidence>
<evidence type="ECO:0000313" key="2">
    <source>
        <dbReference type="Proteomes" id="UP000198778"/>
    </source>
</evidence>
<protein>
    <recommendedName>
        <fullName evidence="3">EVE domain-containing protein</fullName>
    </recommendedName>
</protein>
<accession>A0A1H0G9W2</accession>
<name>A0A1H0G9W2_9BACI</name>
<dbReference type="EMBL" id="FNIL01000006">
    <property type="protein sequence ID" value="SDO03638.1"/>
    <property type="molecule type" value="Genomic_DNA"/>
</dbReference>
<proteinExistence type="predicted"/>
<dbReference type="RefSeq" id="WP_090842941.1">
    <property type="nucleotide sequence ID" value="NZ_FNIL01000006.1"/>
</dbReference>
<evidence type="ECO:0008006" key="3">
    <source>
        <dbReference type="Google" id="ProtNLM"/>
    </source>
</evidence>
<keyword evidence="2" id="KW-1185">Reference proteome</keyword>
<dbReference type="OrthoDB" id="6659686at2"/>
<sequence>MAQQSSSYLLNTNFKYNPEAHEAMLREGKAAAFYSPWKEKIERIQEGDRVFLYQSGTGIVAVGIGSGILDTQEYRGDPEEEYFTPLDQFHILKTPLSAPEMRQAAQSQFMFAQTMIALKQAQSDRLWNYIQENRL</sequence>